<dbReference type="AlphaFoldDB" id="A0A0P1BRN7"/>
<dbReference type="PANTHER" id="PTHR37984:SF5">
    <property type="entry name" value="PROTEIN NYNRIN-LIKE"/>
    <property type="match status" value="1"/>
</dbReference>
<dbReference type="GO" id="GO:0003964">
    <property type="term" value="F:RNA-directed DNA polymerase activity"/>
    <property type="evidence" value="ECO:0007669"/>
    <property type="project" value="UniProtKB-KW"/>
</dbReference>
<dbReference type="InterPro" id="IPR001878">
    <property type="entry name" value="Znf_CCHC"/>
</dbReference>
<evidence type="ECO:0000256" key="2">
    <source>
        <dbReference type="ARBA" id="ARBA00022679"/>
    </source>
</evidence>
<dbReference type="GO" id="GO:0008270">
    <property type="term" value="F:zinc ion binding"/>
    <property type="evidence" value="ECO:0007669"/>
    <property type="project" value="UniProtKB-KW"/>
</dbReference>
<dbReference type="InterPro" id="IPR036875">
    <property type="entry name" value="Znf_CCHC_sf"/>
</dbReference>
<dbReference type="GO" id="GO:0004519">
    <property type="term" value="F:endonuclease activity"/>
    <property type="evidence" value="ECO:0007669"/>
    <property type="project" value="UniProtKB-KW"/>
</dbReference>
<organism evidence="9 10">
    <name type="scientific">Ceraceosorus bombacis</name>
    <dbReference type="NCBI Taxonomy" id="401625"/>
    <lineage>
        <taxon>Eukaryota</taxon>
        <taxon>Fungi</taxon>
        <taxon>Dikarya</taxon>
        <taxon>Basidiomycota</taxon>
        <taxon>Ustilaginomycotina</taxon>
        <taxon>Exobasidiomycetes</taxon>
        <taxon>Ceraceosorales</taxon>
        <taxon>Ceraceosoraceae</taxon>
        <taxon>Ceraceosorus</taxon>
    </lineage>
</organism>
<dbReference type="SUPFAM" id="SSF56672">
    <property type="entry name" value="DNA/RNA polymerases"/>
    <property type="match status" value="1"/>
</dbReference>
<dbReference type="PANTHER" id="PTHR37984">
    <property type="entry name" value="PROTEIN CBG26694"/>
    <property type="match status" value="1"/>
</dbReference>
<dbReference type="STRING" id="401625.A0A0P1BRN7"/>
<keyword evidence="3" id="KW-0548">Nucleotidyltransferase</keyword>
<keyword evidence="6" id="KW-0863">Zinc-finger</keyword>
<evidence type="ECO:0000256" key="6">
    <source>
        <dbReference type="PROSITE-ProRule" id="PRU00047"/>
    </source>
</evidence>
<dbReference type="InterPro" id="IPR021109">
    <property type="entry name" value="Peptidase_aspartic_dom_sf"/>
</dbReference>
<dbReference type="InterPro" id="IPR005162">
    <property type="entry name" value="Retrotrans_gag_dom"/>
</dbReference>
<dbReference type="SUPFAM" id="SSF50630">
    <property type="entry name" value="Acid proteases"/>
    <property type="match status" value="1"/>
</dbReference>
<feature type="region of interest" description="Disordered" evidence="7">
    <location>
        <begin position="44"/>
        <end position="64"/>
    </location>
</feature>
<feature type="compositionally biased region" description="Polar residues" evidence="7">
    <location>
        <begin position="348"/>
        <end position="361"/>
    </location>
</feature>
<sequence>MAELQRRFDQQRAEDVAQRTKDQAKIQELGSTIQRMEQMLARALSAPASQQQQQEVEELPQRTRATISPYTRKNTREPAIEMPARLRVEDFPKYDGSYKGKRDVDTWLEQVTAIYEFSGQTESQLLKLIPRLLEHSARDWFVGLKDQRYDYHTWDDWQDAFRNAFRAPNYLDQIHMELSRRRLRPDEPFSTYFQDKLNLINKRYSNGLKTSMKIQEIIMGMPISMHPFIHLSVNTSTMLEEFRRLIMNLEDGLRANGFNNATYKTYQGYRQDTERAPLRKERYQSTEPRSQRPPHQNYHQRTSASPSYQNRQPIQPLRQPRPGQQTSRLPCFRCGKDGHWAKDCPSPNLRQGPTSNNVTTKPVATKSNATQLPFNRYQKPSVEDSPDAEVNVIVTRSKTKAFTESPPPIPDEELAVQNVSRSAVSTPECPSSAKPVTPRPMKHLRITKPWHNPTAGLPSYSEKTPATACVWFNGKKASHLACIDSGSSISLIDQAYLEEHLPSLQPQPCSGFSIRGLGSGSQVWSYVDIDTGFISDNRQLLVISLRYYVSPFNHTKVIIGNDALHTYGATISFQKDRMSFAEHPNELFRISAQQPSAKDAAGKPMRATEKESYYATTEEADIMEFKKALEAANVNQDLTPEQAQQLEELLVENRKAFAYGDRQIGSTDIIKFDVDTGNAAPISQPPYHASPAGRKVIEEAIEEMLALDLIEPCDSAWGSPVVLVPQGDKVRFCVDYRKLNAVTKKDVYPLPRIDDTLNVFANKKWYTSLDANKGFQQTVCPSTAVMDKLAFRTHMGLFRPKCMPFGVTPLKNTWSTYAMYYSVS</sequence>
<keyword evidence="6" id="KW-0862">Zinc</keyword>
<feature type="region of interest" description="Disordered" evidence="7">
    <location>
        <begin position="1"/>
        <end position="23"/>
    </location>
</feature>
<evidence type="ECO:0000313" key="9">
    <source>
        <dbReference type="EMBL" id="CEH19614.1"/>
    </source>
</evidence>
<feature type="compositionally biased region" description="Polar residues" evidence="7">
    <location>
        <begin position="285"/>
        <end position="308"/>
    </location>
</feature>
<reference evidence="9 10" key="1">
    <citation type="submission" date="2014-09" db="EMBL/GenBank/DDBJ databases">
        <authorList>
            <person name="Magalhaes I.L.F."/>
            <person name="Oliveira U."/>
            <person name="Santos F.R."/>
            <person name="Vidigal T.H.D.A."/>
            <person name="Brescovit A.D."/>
            <person name="Santos A.J."/>
        </authorList>
    </citation>
    <scope>NUCLEOTIDE SEQUENCE [LARGE SCALE GENOMIC DNA]</scope>
</reference>
<evidence type="ECO:0000256" key="4">
    <source>
        <dbReference type="ARBA" id="ARBA00022722"/>
    </source>
</evidence>
<dbReference type="CDD" id="cd00303">
    <property type="entry name" value="retropepsin_like"/>
    <property type="match status" value="1"/>
</dbReference>
<keyword evidence="4" id="KW-0540">Nuclease</keyword>
<keyword evidence="9" id="KW-0695">RNA-directed DNA polymerase</keyword>
<keyword evidence="6" id="KW-0479">Metal-binding</keyword>
<dbReference type="PROSITE" id="PS50158">
    <property type="entry name" value="ZF_CCHC"/>
    <property type="match status" value="1"/>
</dbReference>
<dbReference type="GO" id="GO:0006397">
    <property type="term" value="P:mRNA processing"/>
    <property type="evidence" value="ECO:0007669"/>
    <property type="project" value="UniProtKB-KW"/>
</dbReference>
<dbReference type="Pfam" id="PF00098">
    <property type="entry name" value="zf-CCHC"/>
    <property type="match status" value="1"/>
</dbReference>
<evidence type="ECO:0000256" key="7">
    <source>
        <dbReference type="SAM" id="MobiDB-lite"/>
    </source>
</evidence>
<evidence type="ECO:0000313" key="10">
    <source>
        <dbReference type="Proteomes" id="UP000054845"/>
    </source>
</evidence>
<feature type="compositionally biased region" description="Low complexity" evidence="7">
    <location>
        <begin position="44"/>
        <end position="54"/>
    </location>
</feature>
<dbReference type="GO" id="GO:0003676">
    <property type="term" value="F:nucleic acid binding"/>
    <property type="evidence" value="ECO:0007669"/>
    <property type="project" value="InterPro"/>
</dbReference>
<keyword evidence="2" id="KW-0808">Transferase</keyword>
<keyword evidence="10" id="KW-1185">Reference proteome</keyword>
<feature type="domain" description="CCHC-type" evidence="8">
    <location>
        <begin position="331"/>
        <end position="346"/>
    </location>
</feature>
<evidence type="ECO:0000256" key="3">
    <source>
        <dbReference type="ARBA" id="ARBA00022695"/>
    </source>
</evidence>
<dbReference type="Proteomes" id="UP000054845">
    <property type="component" value="Unassembled WGS sequence"/>
</dbReference>
<keyword evidence="5" id="KW-0378">Hydrolase</keyword>
<dbReference type="EMBL" id="CCYA01000389">
    <property type="protein sequence ID" value="CEH19614.1"/>
    <property type="molecule type" value="Genomic_DNA"/>
</dbReference>
<feature type="region of interest" description="Disordered" evidence="7">
    <location>
        <begin position="342"/>
        <end position="361"/>
    </location>
</feature>
<feature type="compositionally biased region" description="Low complexity" evidence="7">
    <location>
        <begin position="309"/>
        <end position="325"/>
    </location>
</feature>
<dbReference type="Gene3D" id="2.40.70.10">
    <property type="entry name" value="Acid Proteases"/>
    <property type="match status" value="1"/>
</dbReference>
<feature type="compositionally biased region" description="Basic and acidic residues" evidence="7">
    <location>
        <begin position="271"/>
        <end position="284"/>
    </location>
</feature>
<dbReference type="Pfam" id="PF03732">
    <property type="entry name" value="Retrotrans_gag"/>
    <property type="match status" value="1"/>
</dbReference>
<feature type="region of interest" description="Disordered" evidence="7">
    <location>
        <begin position="266"/>
        <end position="331"/>
    </location>
</feature>
<dbReference type="CDD" id="cd01647">
    <property type="entry name" value="RT_LTR"/>
    <property type="match status" value="1"/>
</dbReference>
<evidence type="ECO:0000256" key="1">
    <source>
        <dbReference type="ARBA" id="ARBA00022664"/>
    </source>
</evidence>
<dbReference type="InterPro" id="IPR043502">
    <property type="entry name" value="DNA/RNA_pol_sf"/>
</dbReference>
<dbReference type="Gene3D" id="4.10.60.10">
    <property type="entry name" value="Zinc finger, CCHC-type"/>
    <property type="match status" value="1"/>
</dbReference>
<proteinExistence type="predicted"/>
<protein>
    <submittedName>
        <fullName evidence="9">FOG: Transposon-encoded proteins with TYA, reverse transcriptase, integrase domains in various combinations</fullName>
    </submittedName>
</protein>
<name>A0A0P1BRN7_9BASI</name>
<dbReference type="SMART" id="SM00343">
    <property type="entry name" value="ZnF_C2HC"/>
    <property type="match status" value="1"/>
</dbReference>
<dbReference type="InterPro" id="IPR050951">
    <property type="entry name" value="Retrovirus_Pol_polyprotein"/>
</dbReference>
<evidence type="ECO:0000256" key="5">
    <source>
        <dbReference type="ARBA" id="ARBA00022759"/>
    </source>
</evidence>
<dbReference type="SUPFAM" id="SSF57756">
    <property type="entry name" value="Retrovirus zinc finger-like domains"/>
    <property type="match status" value="1"/>
</dbReference>
<accession>A0A0P1BRN7</accession>
<keyword evidence="5" id="KW-0255">Endonuclease</keyword>
<dbReference type="OrthoDB" id="2594560at2759"/>
<evidence type="ECO:0000259" key="8">
    <source>
        <dbReference type="PROSITE" id="PS50158"/>
    </source>
</evidence>
<keyword evidence="1" id="KW-0507">mRNA processing</keyword>
<dbReference type="Gene3D" id="3.10.10.10">
    <property type="entry name" value="HIV Type 1 Reverse Transcriptase, subunit A, domain 1"/>
    <property type="match status" value="1"/>
</dbReference>